<protein>
    <submittedName>
        <fullName evidence="7">Uncharacterized protein</fullName>
    </submittedName>
</protein>
<keyword evidence="8" id="KW-1185">Reference proteome</keyword>
<dbReference type="InterPro" id="IPR059100">
    <property type="entry name" value="TSP3_bac"/>
</dbReference>
<evidence type="ECO:0000256" key="3">
    <source>
        <dbReference type="ARBA" id="ARBA00022723"/>
    </source>
</evidence>
<keyword evidence="3" id="KW-0479">Metal-binding</keyword>
<evidence type="ECO:0000313" key="7">
    <source>
        <dbReference type="EMBL" id="RBP45224.1"/>
    </source>
</evidence>
<organism evidence="7 8">
    <name type="scientific">Roseimicrobium gellanilyticum</name>
    <dbReference type="NCBI Taxonomy" id="748857"/>
    <lineage>
        <taxon>Bacteria</taxon>
        <taxon>Pseudomonadati</taxon>
        <taxon>Verrucomicrobiota</taxon>
        <taxon>Verrucomicrobiia</taxon>
        <taxon>Verrucomicrobiales</taxon>
        <taxon>Verrucomicrobiaceae</taxon>
        <taxon>Roseimicrobium</taxon>
    </lineage>
</organism>
<keyword evidence="4" id="KW-0732">Signal</keyword>
<comment type="subcellular location">
    <subcellularLocation>
        <location evidence="1">Secreted</location>
    </subcellularLocation>
</comment>
<reference evidence="7 8" key="1">
    <citation type="submission" date="2018-06" db="EMBL/GenBank/DDBJ databases">
        <title>Genomic Encyclopedia of Type Strains, Phase IV (KMG-IV): sequencing the most valuable type-strain genomes for metagenomic binning, comparative biology and taxonomic classification.</title>
        <authorList>
            <person name="Goeker M."/>
        </authorList>
    </citation>
    <scope>NUCLEOTIDE SEQUENCE [LARGE SCALE GENOMIC DNA]</scope>
    <source>
        <strain evidence="7 8">DSM 25532</strain>
    </source>
</reference>
<dbReference type="InterPro" id="IPR052063">
    <property type="entry name" value="Polysaccharide_Lyase_1"/>
</dbReference>
<evidence type="ECO:0000256" key="4">
    <source>
        <dbReference type="ARBA" id="ARBA00022729"/>
    </source>
</evidence>
<dbReference type="PANTHER" id="PTHR42970">
    <property type="entry name" value="PECTATE LYASE C-RELATED"/>
    <property type="match status" value="1"/>
</dbReference>
<dbReference type="PANTHER" id="PTHR42970:SF1">
    <property type="entry name" value="PECTATE LYASE C-RELATED"/>
    <property type="match status" value="1"/>
</dbReference>
<sequence>MTWLQLDQLADGQNITDSFNYTVNTPIGNYSGWTVPVGEAVVTTQYVKSATRALRMVGGQGTEVRRDLGGAGSANVLYVDFWIRPVVYENWFETAIVLDGSVIGFIKDGPEGKIYVSDGAGSGGGENWVDTGHRFWMNRDGVTASEWMRISIRQDAVNNTWDIYVNGKMFVANLAFKDRGVLPGALVLFGGNLPADVYVDDLKIWTSNPVFTDADLDGMEDAFETANSMDTGLDDRALASSADPNISRIQYYLNETHNWFTGQWAQETTDTDGDGMPDSWELLFGLDPNNDADGSADRDGDRVSNLREYQQGTSPAGSYALKDLGGIMAAEGAFGHYFQPVDINNLGEVIGSYPTASNIYRYVKWSPSNGVSEVFTNTETVQPRGLLAINDHSHVLGYYKPLTPGSAPMFWWDGSTLNAVDLPQTFSQTTTIASLGTVNILANDWVNSWVWYDDSPPPVFDGVHNEYVHSFSLFNNSYQASMDETFVVDLKRTDWLAYTSAVIGFTNGGVLWGTYTSDGGYIEAPEPFVDFDTLFDAARSSSSGLFSYQTPLHGTTEAYTQFAENDWSGLDILQPVHVNRRGMALGYVRSFMDGNETSSGVYIDTEGPGHIVVSQPFESGYVPLKLNNFGHAFLQDTSTGERGIYRDGQWFPLQNTFPPGVNFTAIALDDWDKVVGNASSNFGPALWTEEGIVRLADAAPSGGGWNLPQGSITAMNDRGVMVGVATFTGQPVKRCFILWRNDDQDGDGIPDDWERQIFEDDANDALVTISDVRGDDDADGDGLSNLEEFWNNSDPVTNADTLASEVGLTVFNRLE</sequence>
<evidence type="ECO:0000256" key="1">
    <source>
        <dbReference type="ARBA" id="ARBA00004613"/>
    </source>
</evidence>
<evidence type="ECO:0000256" key="6">
    <source>
        <dbReference type="ARBA" id="ARBA00023180"/>
    </source>
</evidence>
<evidence type="ECO:0000313" key="8">
    <source>
        <dbReference type="Proteomes" id="UP000253426"/>
    </source>
</evidence>
<evidence type="ECO:0000256" key="5">
    <source>
        <dbReference type="ARBA" id="ARBA00022837"/>
    </source>
</evidence>
<proteinExistence type="predicted"/>
<accession>A0A366HQ33</accession>
<keyword evidence="6" id="KW-0325">Glycoprotein</keyword>
<evidence type="ECO:0000256" key="2">
    <source>
        <dbReference type="ARBA" id="ARBA00022525"/>
    </source>
</evidence>
<dbReference type="Proteomes" id="UP000253426">
    <property type="component" value="Unassembled WGS sequence"/>
</dbReference>
<dbReference type="Pfam" id="PF18884">
    <property type="entry name" value="TSP3_bac"/>
    <property type="match status" value="2"/>
</dbReference>
<keyword evidence="5" id="KW-0106">Calcium</keyword>
<gene>
    <name evidence="7" type="ORF">DES53_103222</name>
</gene>
<keyword evidence="2" id="KW-0964">Secreted</keyword>
<dbReference type="GO" id="GO:0046872">
    <property type="term" value="F:metal ion binding"/>
    <property type="evidence" value="ECO:0007669"/>
    <property type="project" value="UniProtKB-KW"/>
</dbReference>
<dbReference type="AlphaFoldDB" id="A0A366HQ33"/>
<dbReference type="EMBL" id="QNRR01000003">
    <property type="protein sequence ID" value="RBP45224.1"/>
    <property type="molecule type" value="Genomic_DNA"/>
</dbReference>
<comment type="caution">
    <text evidence="7">The sequence shown here is derived from an EMBL/GenBank/DDBJ whole genome shotgun (WGS) entry which is preliminary data.</text>
</comment>
<name>A0A366HQ33_9BACT</name>